<dbReference type="PANTHER" id="PTHR42743:SF11">
    <property type="entry name" value="AMINODEOXYCHORISMATE LYASE"/>
    <property type="match status" value="1"/>
</dbReference>
<reference evidence="2 3" key="1">
    <citation type="journal article" date="2010" name="Proc. Natl. Acad. Sci. U.S.A.">
        <title>Insights into evolution of multicellular fungi from the assembled chromosomes of the mushroom Coprinopsis cinerea (Coprinus cinereus).</title>
        <authorList>
            <person name="Stajich J.E."/>
            <person name="Wilke S.K."/>
            <person name="Ahren D."/>
            <person name="Au C.H."/>
            <person name="Birren B.W."/>
            <person name="Borodovsky M."/>
            <person name="Burns C."/>
            <person name="Canback B."/>
            <person name="Casselton L.A."/>
            <person name="Cheng C.K."/>
            <person name="Deng J."/>
            <person name="Dietrich F.S."/>
            <person name="Fargo D.C."/>
            <person name="Farman M.L."/>
            <person name="Gathman A.C."/>
            <person name="Goldberg J."/>
            <person name="Guigo R."/>
            <person name="Hoegger P.J."/>
            <person name="Hooker J.B."/>
            <person name="Huggins A."/>
            <person name="James T.Y."/>
            <person name="Kamada T."/>
            <person name="Kilaru S."/>
            <person name="Kodira C."/>
            <person name="Kues U."/>
            <person name="Kupfer D."/>
            <person name="Kwan H.S."/>
            <person name="Lomsadze A."/>
            <person name="Li W."/>
            <person name="Lilly W.W."/>
            <person name="Ma L.J."/>
            <person name="Mackey A.J."/>
            <person name="Manning G."/>
            <person name="Martin F."/>
            <person name="Muraguchi H."/>
            <person name="Natvig D.O."/>
            <person name="Palmerini H."/>
            <person name="Ramesh M.A."/>
            <person name="Rehmeyer C.J."/>
            <person name="Roe B.A."/>
            <person name="Shenoy N."/>
            <person name="Stanke M."/>
            <person name="Ter-Hovhannisyan V."/>
            <person name="Tunlid A."/>
            <person name="Velagapudi R."/>
            <person name="Vision T.J."/>
            <person name="Zeng Q."/>
            <person name="Zolan M.E."/>
            <person name="Pukkila P.J."/>
        </authorList>
    </citation>
    <scope>NUCLEOTIDE SEQUENCE [LARGE SCALE GENOMIC DNA]</scope>
    <source>
        <strain evidence="3">Okayama-7 / 130 / ATCC MYA-4618 / FGSC 9003</strain>
    </source>
</reference>
<dbReference type="RefSeq" id="XP_002912178.1">
    <property type="nucleotide sequence ID" value="XM_002912132.1"/>
</dbReference>
<dbReference type="FunCoup" id="D6RK48">
    <property type="interactions" value="84"/>
</dbReference>
<dbReference type="GO" id="GO:0016829">
    <property type="term" value="F:lyase activity"/>
    <property type="evidence" value="ECO:0007669"/>
    <property type="project" value="UniProtKB-KW"/>
</dbReference>
<dbReference type="KEGG" id="cci:CC1G_13710"/>
<keyword evidence="2" id="KW-0456">Lyase</keyword>
<evidence type="ECO:0000313" key="3">
    <source>
        <dbReference type="Proteomes" id="UP000001861"/>
    </source>
</evidence>
<comment type="similarity">
    <text evidence="1">Belongs to the class-IV pyridoxal-phosphate-dependent aminotransferase family.</text>
</comment>
<dbReference type="PANTHER" id="PTHR42743">
    <property type="entry name" value="AMINO-ACID AMINOTRANSFERASE"/>
    <property type="match status" value="1"/>
</dbReference>
<dbReference type="Gene3D" id="3.20.10.10">
    <property type="entry name" value="D-amino Acid Aminotransferase, subunit A, domain 2"/>
    <property type="match status" value="1"/>
</dbReference>
<dbReference type="InterPro" id="IPR043132">
    <property type="entry name" value="BCAT-like_C"/>
</dbReference>
<dbReference type="InParanoid" id="D6RK48"/>
<dbReference type="InterPro" id="IPR043131">
    <property type="entry name" value="BCAT-like_N"/>
</dbReference>
<dbReference type="Pfam" id="PF01063">
    <property type="entry name" value="Aminotran_4"/>
    <property type="match status" value="1"/>
</dbReference>
<dbReference type="eggNOG" id="ENOG502QQMK">
    <property type="taxonomic scope" value="Eukaryota"/>
</dbReference>
<keyword evidence="3" id="KW-1185">Reference proteome</keyword>
<dbReference type="OrthoDB" id="64220at2759"/>
<protein>
    <submittedName>
        <fullName evidence="2">Aminodeoxychorismate lyase</fullName>
    </submittedName>
</protein>
<gene>
    <name evidence="2" type="ORF">CC1G_13710</name>
</gene>
<dbReference type="AlphaFoldDB" id="D6RK48"/>
<dbReference type="SUPFAM" id="SSF56752">
    <property type="entry name" value="D-aminoacid aminotransferase-like PLP-dependent enzymes"/>
    <property type="match status" value="1"/>
</dbReference>
<accession>D6RK48</accession>
<sequence>MQTQHAEAGYDLLTTTRHDPALTRFAWNNDRDAQPSPFFLLPYHHERLVEAAAKHGWNDITCRYEDFKSAVRAAINDPQMTFRVRILLSHTGSLQVTAVPMEQSFTDDPFSLSLSKPSIAVQNPLTVLLDKQPVAPSIFTSTKTTNRKVYDDARDRMGIPPLTTPAGRTCDVLLYNSDQMIMETSIFNVAFFRSGQWVTPAAATGCLLGVARRWLLEHNRITEDTAHSLTIGSIVDGEYVLLFNGLQGCRMGRCTVAQ</sequence>
<dbReference type="GO" id="GO:0046394">
    <property type="term" value="P:carboxylic acid biosynthetic process"/>
    <property type="evidence" value="ECO:0007669"/>
    <property type="project" value="UniProtKB-ARBA"/>
</dbReference>
<dbReference type="VEuPathDB" id="FungiDB:CC1G_13710"/>
<dbReference type="EMBL" id="AACS02000001">
    <property type="protein sequence ID" value="EFI28684.1"/>
    <property type="molecule type" value="Genomic_DNA"/>
</dbReference>
<dbReference type="InterPro" id="IPR001544">
    <property type="entry name" value="Aminotrans_IV"/>
</dbReference>
<dbReference type="Gene3D" id="3.30.470.10">
    <property type="match status" value="1"/>
</dbReference>
<dbReference type="STRING" id="240176.D6RK48"/>
<proteinExistence type="inferred from homology"/>
<dbReference type="Proteomes" id="UP000001861">
    <property type="component" value="Unassembled WGS sequence"/>
</dbReference>
<name>D6RK48_COPC7</name>
<evidence type="ECO:0000256" key="1">
    <source>
        <dbReference type="ARBA" id="ARBA00009320"/>
    </source>
</evidence>
<dbReference type="HOGENOM" id="CLU_020844_6_0_1"/>
<dbReference type="InterPro" id="IPR050571">
    <property type="entry name" value="Class-IV_PLP-Dep_Aminotrnsfr"/>
</dbReference>
<dbReference type="OMA" id="VWLSNGV"/>
<dbReference type="GeneID" id="6008219"/>
<dbReference type="InterPro" id="IPR036038">
    <property type="entry name" value="Aminotransferase-like"/>
</dbReference>
<comment type="caution">
    <text evidence="2">The sequence shown here is derived from an EMBL/GenBank/DDBJ whole genome shotgun (WGS) entry which is preliminary data.</text>
</comment>
<organism evidence="2 3">
    <name type="scientific">Coprinopsis cinerea (strain Okayama-7 / 130 / ATCC MYA-4618 / FGSC 9003)</name>
    <name type="common">Inky cap fungus</name>
    <name type="synonym">Hormographiella aspergillata</name>
    <dbReference type="NCBI Taxonomy" id="240176"/>
    <lineage>
        <taxon>Eukaryota</taxon>
        <taxon>Fungi</taxon>
        <taxon>Dikarya</taxon>
        <taxon>Basidiomycota</taxon>
        <taxon>Agaricomycotina</taxon>
        <taxon>Agaricomycetes</taxon>
        <taxon>Agaricomycetidae</taxon>
        <taxon>Agaricales</taxon>
        <taxon>Agaricineae</taxon>
        <taxon>Psathyrellaceae</taxon>
        <taxon>Coprinopsis</taxon>
    </lineage>
</organism>
<evidence type="ECO:0000313" key="2">
    <source>
        <dbReference type="EMBL" id="EFI28684.1"/>
    </source>
</evidence>